<keyword evidence="5" id="KW-1185">Reference proteome</keyword>
<dbReference type="InterPro" id="IPR009057">
    <property type="entry name" value="Homeodomain-like_sf"/>
</dbReference>
<dbReference type="Gene3D" id="1.10.357.10">
    <property type="entry name" value="Tetracycline Repressor, domain 2"/>
    <property type="match status" value="1"/>
</dbReference>
<accession>A0ABP3UNA4</accession>
<dbReference type="InterPro" id="IPR001647">
    <property type="entry name" value="HTH_TetR"/>
</dbReference>
<dbReference type="Proteomes" id="UP001501510">
    <property type="component" value="Unassembled WGS sequence"/>
</dbReference>
<protein>
    <submittedName>
        <fullName evidence="4">TetR/AcrR family transcriptional regulator</fullName>
    </submittedName>
</protein>
<name>A0ABP3UNA4_9CLOT</name>
<dbReference type="PROSITE" id="PS50977">
    <property type="entry name" value="HTH_TETR_2"/>
    <property type="match status" value="1"/>
</dbReference>
<evidence type="ECO:0000313" key="5">
    <source>
        <dbReference type="Proteomes" id="UP001501510"/>
    </source>
</evidence>
<sequence length="205" mass="23990">MGSSYEKTHSDILKSAKKNFMENGFERSNLRKICKDANITTGAFYRHFEDKEAVFIEIVSPVLAELKKMYLESEKESYNILENSEIEKIWDVNQNGIMPFIEFIYDNYSEIKLLLLSSDGTKYENFLHDISEIETKKTLKYINAMRKKGYKVHDISEKEIHMIVQAYFSSVFEVVVHDYTKEDAIAYTKTLVKFFAPGWKNILSD</sequence>
<reference evidence="5" key="1">
    <citation type="journal article" date="2019" name="Int. J. Syst. Evol. Microbiol.">
        <title>The Global Catalogue of Microorganisms (GCM) 10K type strain sequencing project: providing services to taxonomists for standard genome sequencing and annotation.</title>
        <authorList>
            <consortium name="The Broad Institute Genomics Platform"/>
            <consortium name="The Broad Institute Genome Sequencing Center for Infectious Disease"/>
            <person name="Wu L."/>
            <person name="Ma J."/>
        </authorList>
    </citation>
    <scope>NUCLEOTIDE SEQUENCE [LARGE SCALE GENOMIC DNA]</scope>
    <source>
        <strain evidence="5">JCM 1407</strain>
    </source>
</reference>
<dbReference type="RefSeq" id="WP_343760705.1">
    <property type="nucleotide sequence ID" value="NZ_BAAACG010000008.1"/>
</dbReference>
<dbReference type="EMBL" id="BAAACG010000008">
    <property type="protein sequence ID" value="GAA0738854.1"/>
    <property type="molecule type" value="Genomic_DNA"/>
</dbReference>
<evidence type="ECO:0000256" key="2">
    <source>
        <dbReference type="PROSITE-ProRule" id="PRU00335"/>
    </source>
</evidence>
<organism evidence="4 5">
    <name type="scientific">Clostridium oceanicum</name>
    <dbReference type="NCBI Taxonomy" id="1543"/>
    <lineage>
        <taxon>Bacteria</taxon>
        <taxon>Bacillati</taxon>
        <taxon>Bacillota</taxon>
        <taxon>Clostridia</taxon>
        <taxon>Eubacteriales</taxon>
        <taxon>Clostridiaceae</taxon>
        <taxon>Clostridium</taxon>
    </lineage>
</organism>
<feature type="DNA-binding region" description="H-T-H motif" evidence="2">
    <location>
        <begin position="29"/>
        <end position="48"/>
    </location>
</feature>
<feature type="domain" description="HTH tetR-type" evidence="3">
    <location>
        <begin position="6"/>
        <end position="66"/>
    </location>
</feature>
<gene>
    <name evidence="4" type="ORF">GCM10008906_16810</name>
</gene>
<evidence type="ECO:0000259" key="3">
    <source>
        <dbReference type="PROSITE" id="PS50977"/>
    </source>
</evidence>
<dbReference type="SUPFAM" id="SSF46689">
    <property type="entry name" value="Homeodomain-like"/>
    <property type="match status" value="1"/>
</dbReference>
<dbReference type="Pfam" id="PF00440">
    <property type="entry name" value="TetR_N"/>
    <property type="match status" value="1"/>
</dbReference>
<proteinExistence type="predicted"/>
<keyword evidence="1 2" id="KW-0238">DNA-binding</keyword>
<evidence type="ECO:0000313" key="4">
    <source>
        <dbReference type="EMBL" id="GAA0738854.1"/>
    </source>
</evidence>
<dbReference type="PANTHER" id="PTHR43479">
    <property type="entry name" value="ACREF/ENVCD OPERON REPRESSOR-RELATED"/>
    <property type="match status" value="1"/>
</dbReference>
<dbReference type="PRINTS" id="PR00455">
    <property type="entry name" value="HTHTETR"/>
</dbReference>
<evidence type="ECO:0000256" key="1">
    <source>
        <dbReference type="ARBA" id="ARBA00023125"/>
    </source>
</evidence>
<comment type="caution">
    <text evidence="4">The sequence shown here is derived from an EMBL/GenBank/DDBJ whole genome shotgun (WGS) entry which is preliminary data.</text>
</comment>
<dbReference type="InterPro" id="IPR050624">
    <property type="entry name" value="HTH-type_Tx_Regulator"/>
</dbReference>
<dbReference type="PANTHER" id="PTHR43479:SF11">
    <property type="entry name" value="ACREF_ENVCD OPERON REPRESSOR-RELATED"/>
    <property type="match status" value="1"/>
</dbReference>